<dbReference type="InterPro" id="IPR013087">
    <property type="entry name" value="Znf_C2H2_type"/>
</dbReference>
<dbReference type="EMBL" id="MNCJ02000316">
    <property type="protein sequence ID" value="KAF5821121.1"/>
    <property type="molecule type" value="Genomic_DNA"/>
</dbReference>
<keyword evidence="5" id="KW-0805">Transcription regulation</keyword>
<proteinExistence type="predicted"/>
<dbReference type="AlphaFoldDB" id="A0A251UM46"/>
<evidence type="ECO:0000256" key="5">
    <source>
        <dbReference type="ARBA" id="ARBA00023015"/>
    </source>
</evidence>
<accession>A0A251UM46</accession>
<dbReference type="GO" id="GO:0008270">
    <property type="term" value="F:zinc ion binding"/>
    <property type="evidence" value="ECO:0007669"/>
    <property type="project" value="UniProtKB-KW"/>
</dbReference>
<dbReference type="OMA" id="WIPTEAD"/>
<dbReference type="EMBL" id="CM007894">
    <property type="protein sequence ID" value="OTG24457.1"/>
    <property type="molecule type" value="Genomic_DNA"/>
</dbReference>
<reference evidence="11 13" key="1">
    <citation type="journal article" date="2017" name="Nature">
        <title>The sunflower genome provides insights into oil metabolism, flowering and Asterid evolution.</title>
        <authorList>
            <person name="Badouin H."/>
            <person name="Gouzy J."/>
            <person name="Grassa C.J."/>
            <person name="Murat F."/>
            <person name="Staton S.E."/>
            <person name="Cottret L."/>
            <person name="Lelandais-Briere C."/>
            <person name="Owens G.L."/>
            <person name="Carrere S."/>
            <person name="Mayjonade B."/>
            <person name="Legrand L."/>
            <person name="Gill N."/>
            <person name="Kane N.C."/>
            <person name="Bowers J.E."/>
            <person name="Hubner S."/>
            <person name="Bellec A."/>
            <person name="Berard A."/>
            <person name="Berges H."/>
            <person name="Blanchet N."/>
            <person name="Boniface M.C."/>
            <person name="Brunel D."/>
            <person name="Catrice O."/>
            <person name="Chaidir N."/>
            <person name="Claudel C."/>
            <person name="Donnadieu C."/>
            <person name="Faraut T."/>
            <person name="Fievet G."/>
            <person name="Helmstetter N."/>
            <person name="King M."/>
            <person name="Knapp S.J."/>
            <person name="Lai Z."/>
            <person name="Le Paslier M.C."/>
            <person name="Lippi Y."/>
            <person name="Lorenzon L."/>
            <person name="Mandel J.R."/>
            <person name="Marage G."/>
            <person name="Marchand G."/>
            <person name="Marquand E."/>
            <person name="Bret-Mestries E."/>
            <person name="Morien E."/>
            <person name="Nambeesan S."/>
            <person name="Nguyen T."/>
            <person name="Pegot-Espagnet P."/>
            <person name="Pouilly N."/>
            <person name="Raftis F."/>
            <person name="Sallet E."/>
            <person name="Schiex T."/>
            <person name="Thomas J."/>
            <person name="Vandecasteele C."/>
            <person name="Vares D."/>
            <person name="Vear F."/>
            <person name="Vautrin S."/>
            <person name="Crespi M."/>
            <person name="Mangin B."/>
            <person name="Burke J.M."/>
            <person name="Salse J."/>
            <person name="Munos S."/>
            <person name="Vincourt P."/>
            <person name="Rieseberg L.H."/>
            <person name="Langlade N.B."/>
        </authorList>
    </citation>
    <scope>NUCLEOTIDE SEQUENCE [LARGE SCALE GENOMIC DNA]</scope>
    <source>
        <strain evidence="13">cv. SF193</strain>
        <tissue evidence="11">Leaves</tissue>
    </source>
</reference>
<dbReference type="PANTHER" id="PTHR45801:SF111">
    <property type="entry name" value="C2H2 AND C2HC ZINC FINGERS SUPERFAMILY PROTEIN"/>
    <property type="match status" value="1"/>
</dbReference>
<feature type="region of interest" description="Disordered" evidence="9">
    <location>
        <begin position="1"/>
        <end position="23"/>
    </location>
</feature>
<dbReference type="GO" id="GO:0003677">
    <property type="term" value="F:DNA binding"/>
    <property type="evidence" value="ECO:0007669"/>
    <property type="project" value="UniProtKB-KW"/>
</dbReference>
<keyword evidence="6" id="KW-0804">Transcription</keyword>
<dbReference type="PROSITE" id="PS00028">
    <property type="entry name" value="ZINC_FINGER_C2H2_1"/>
    <property type="match status" value="1"/>
</dbReference>
<feature type="compositionally biased region" description="Basic and acidic residues" evidence="9">
    <location>
        <begin position="101"/>
        <end position="115"/>
    </location>
</feature>
<evidence type="ECO:0000256" key="9">
    <source>
        <dbReference type="SAM" id="MobiDB-lite"/>
    </source>
</evidence>
<dbReference type="Gene3D" id="3.30.160.60">
    <property type="entry name" value="Classic Zinc Finger"/>
    <property type="match status" value="1"/>
</dbReference>
<evidence type="ECO:0000313" key="11">
    <source>
        <dbReference type="EMBL" id="KAF5821121.1"/>
    </source>
</evidence>
<evidence type="ECO:0000256" key="3">
    <source>
        <dbReference type="ARBA" id="ARBA00022771"/>
    </source>
</evidence>
<dbReference type="Proteomes" id="UP000215914">
    <property type="component" value="Chromosome 5"/>
</dbReference>
<reference evidence="12" key="2">
    <citation type="submission" date="2017-02" db="EMBL/GenBank/DDBJ databases">
        <title>Sunflower complete genome.</title>
        <authorList>
            <person name="Langlade N."/>
            <person name="Munos S."/>
        </authorList>
    </citation>
    <scope>NUCLEOTIDE SEQUENCE [LARGE SCALE GENOMIC DNA]</scope>
    <source>
        <tissue evidence="12">Leaves</tissue>
    </source>
</reference>
<dbReference type="SMART" id="SM00355">
    <property type="entry name" value="ZnF_C2H2"/>
    <property type="match status" value="1"/>
</dbReference>
<evidence type="ECO:0000256" key="4">
    <source>
        <dbReference type="ARBA" id="ARBA00022833"/>
    </source>
</evidence>
<dbReference type="Pfam" id="PF13912">
    <property type="entry name" value="zf-C2H2_6"/>
    <property type="match status" value="1"/>
</dbReference>
<dbReference type="OrthoDB" id="780709at2759"/>
<organism evidence="12 13">
    <name type="scientific">Helianthus annuus</name>
    <name type="common">Common sunflower</name>
    <dbReference type="NCBI Taxonomy" id="4232"/>
    <lineage>
        <taxon>Eukaryota</taxon>
        <taxon>Viridiplantae</taxon>
        <taxon>Streptophyta</taxon>
        <taxon>Embryophyta</taxon>
        <taxon>Tracheophyta</taxon>
        <taxon>Spermatophyta</taxon>
        <taxon>Magnoliopsida</taxon>
        <taxon>eudicotyledons</taxon>
        <taxon>Gunneridae</taxon>
        <taxon>Pentapetalae</taxon>
        <taxon>asterids</taxon>
        <taxon>campanulids</taxon>
        <taxon>Asterales</taxon>
        <taxon>Asteraceae</taxon>
        <taxon>Asteroideae</taxon>
        <taxon>Heliantheae alliance</taxon>
        <taxon>Heliantheae</taxon>
        <taxon>Helianthus</taxon>
    </lineage>
</organism>
<evidence type="ECO:0000256" key="2">
    <source>
        <dbReference type="ARBA" id="ARBA00022723"/>
    </source>
</evidence>
<comment type="subcellular location">
    <subcellularLocation>
        <location evidence="1">Nucleus</location>
    </subcellularLocation>
</comment>
<keyword evidence="2" id="KW-0479">Metal-binding</keyword>
<reference evidence="11" key="3">
    <citation type="submission" date="2020-06" db="EMBL/GenBank/DDBJ databases">
        <title>Helianthus annuus Genome sequencing and assembly Release 2.</title>
        <authorList>
            <person name="Gouzy J."/>
            <person name="Langlade N."/>
            <person name="Munos S."/>
        </authorList>
    </citation>
    <scope>NUCLEOTIDE SEQUENCE</scope>
    <source>
        <tissue evidence="11">Leaves</tissue>
    </source>
</reference>
<feature type="domain" description="C2H2-type" evidence="10">
    <location>
        <begin position="30"/>
        <end position="57"/>
    </location>
</feature>
<dbReference type="SUPFAM" id="SSF57667">
    <property type="entry name" value="beta-beta-alpha zinc fingers"/>
    <property type="match status" value="1"/>
</dbReference>
<keyword evidence="13" id="KW-1185">Reference proteome</keyword>
<feature type="compositionally biased region" description="Basic and acidic residues" evidence="9">
    <location>
        <begin position="1"/>
        <end position="12"/>
    </location>
</feature>
<evidence type="ECO:0000256" key="7">
    <source>
        <dbReference type="ARBA" id="ARBA00023242"/>
    </source>
</evidence>
<evidence type="ECO:0000256" key="1">
    <source>
        <dbReference type="ARBA" id="ARBA00004123"/>
    </source>
</evidence>
<keyword evidence="4" id="KW-0862">Zinc</keyword>
<dbReference type="PANTHER" id="PTHR45801">
    <property type="entry name" value="OS07G0101800 PROTEIN"/>
    <property type="match status" value="1"/>
</dbReference>
<evidence type="ECO:0000313" key="12">
    <source>
        <dbReference type="EMBL" id="OTG24457.1"/>
    </source>
</evidence>
<gene>
    <name evidence="12" type="ORF">HannXRQ_Chr05g0136931</name>
    <name evidence="11" type="ORF">HanXRQr2_Chr01g0010111</name>
</gene>
<evidence type="ECO:0000256" key="8">
    <source>
        <dbReference type="PROSITE-ProRule" id="PRU00042"/>
    </source>
</evidence>
<dbReference type="InParanoid" id="A0A251UM46"/>
<name>A0A251UM46_HELAN</name>
<keyword evidence="7" id="KW-0539">Nucleus</keyword>
<sequence>MEIKNHESRRPSQDLASSNHGNFGQESRSYTCTFCNKGFSNAQALGGHMNVHRRDRARLQESIEETLITAETTKTMDLISIDAQSSDDDKDDGVPWIPTEADSHQHPGKKDHDVNFKKPTLQLSLSIEPSSTSDSSIRSNKFSSLSSSTTEVDLELRLGIDSETTTRNRVIRD</sequence>
<evidence type="ECO:0000313" key="13">
    <source>
        <dbReference type="Proteomes" id="UP000215914"/>
    </source>
</evidence>
<dbReference type="InterPro" id="IPR036236">
    <property type="entry name" value="Znf_C2H2_sf"/>
</dbReference>
<protein>
    <submittedName>
        <fullName evidence="12">Putative zinc finger C2H2-type/integrase DNA-binding domain-containing protein</fullName>
    </submittedName>
    <submittedName>
        <fullName evidence="11">Transcription factor C2H2 family</fullName>
    </submittedName>
</protein>
<evidence type="ECO:0000256" key="6">
    <source>
        <dbReference type="ARBA" id="ARBA00023163"/>
    </source>
</evidence>
<dbReference type="Gramene" id="mRNA:HanXRQr2_Chr01g0010111">
    <property type="protein sequence ID" value="CDS:HanXRQr2_Chr01g0010111.1"/>
    <property type="gene ID" value="HanXRQr2_Chr01g0010111"/>
</dbReference>
<keyword evidence="12" id="KW-0238">DNA-binding</keyword>
<keyword evidence="3 8" id="KW-0863">Zinc-finger</keyword>
<evidence type="ECO:0000259" key="10">
    <source>
        <dbReference type="PROSITE" id="PS50157"/>
    </source>
</evidence>
<feature type="region of interest" description="Disordered" evidence="9">
    <location>
        <begin position="83"/>
        <end position="115"/>
    </location>
</feature>
<feature type="compositionally biased region" description="Polar residues" evidence="9">
    <location>
        <begin position="14"/>
        <end position="23"/>
    </location>
</feature>
<dbReference type="InterPro" id="IPR052426">
    <property type="entry name" value="Plant_dev_regulator"/>
</dbReference>
<dbReference type="GO" id="GO:0005634">
    <property type="term" value="C:nucleus"/>
    <property type="evidence" value="ECO:0007669"/>
    <property type="project" value="UniProtKB-SubCell"/>
</dbReference>
<dbReference type="PROSITE" id="PS50157">
    <property type="entry name" value="ZINC_FINGER_C2H2_2"/>
    <property type="match status" value="1"/>
</dbReference>